<name>A0AAW0KA63_MYOGA</name>
<reference evidence="1 2" key="1">
    <citation type="journal article" date="2023" name="bioRxiv">
        <title>Conserved and derived expression patterns and positive selection on dental genes reveal complex evolutionary context of ever-growing rodent molars.</title>
        <authorList>
            <person name="Calamari Z.T."/>
            <person name="Song A."/>
            <person name="Cohen E."/>
            <person name="Akter M."/>
            <person name="Roy R.D."/>
            <person name="Hallikas O."/>
            <person name="Christensen M.M."/>
            <person name="Li P."/>
            <person name="Marangoni P."/>
            <person name="Jernvall J."/>
            <person name="Klein O.D."/>
        </authorList>
    </citation>
    <scope>NUCLEOTIDE SEQUENCE [LARGE SCALE GENOMIC DNA]</scope>
    <source>
        <strain evidence="1">V071</strain>
    </source>
</reference>
<protein>
    <submittedName>
        <fullName evidence="1">Uncharacterized protein</fullName>
    </submittedName>
</protein>
<dbReference type="AlphaFoldDB" id="A0AAW0KA63"/>
<gene>
    <name evidence="1" type="ORF">U0070_017930</name>
</gene>
<accession>A0AAW0KA63</accession>
<dbReference type="EMBL" id="JBBHLL010000002">
    <property type="protein sequence ID" value="KAK7835394.1"/>
    <property type="molecule type" value="Genomic_DNA"/>
</dbReference>
<proteinExistence type="predicted"/>
<organism evidence="1 2">
    <name type="scientific">Myodes glareolus</name>
    <name type="common">Bank vole</name>
    <name type="synonym">Clethrionomys glareolus</name>
    <dbReference type="NCBI Taxonomy" id="447135"/>
    <lineage>
        <taxon>Eukaryota</taxon>
        <taxon>Metazoa</taxon>
        <taxon>Chordata</taxon>
        <taxon>Craniata</taxon>
        <taxon>Vertebrata</taxon>
        <taxon>Euteleostomi</taxon>
        <taxon>Mammalia</taxon>
        <taxon>Eutheria</taxon>
        <taxon>Euarchontoglires</taxon>
        <taxon>Glires</taxon>
        <taxon>Rodentia</taxon>
        <taxon>Myomorpha</taxon>
        <taxon>Muroidea</taxon>
        <taxon>Cricetidae</taxon>
        <taxon>Arvicolinae</taxon>
        <taxon>Myodes</taxon>
    </lineage>
</organism>
<comment type="caution">
    <text evidence="1">The sequence shown here is derived from an EMBL/GenBank/DDBJ whole genome shotgun (WGS) entry which is preliminary data.</text>
</comment>
<sequence>MSTVKRVIDKVSKAGVTCEESLVALLDCFNNANAAAAIEQQRSVRVQRHAFTQTLCETKEKEAACGDQKGPLSKERAYFRQSEAALESGQQILSRAQNSRATAAFGWFALVICDFQPSQRRTALRPSPHSSPRLHISSFVKNERGGFQIPLERLVV</sequence>
<evidence type="ECO:0000313" key="1">
    <source>
        <dbReference type="EMBL" id="KAK7835394.1"/>
    </source>
</evidence>
<keyword evidence="2" id="KW-1185">Reference proteome</keyword>
<evidence type="ECO:0000313" key="2">
    <source>
        <dbReference type="Proteomes" id="UP001488838"/>
    </source>
</evidence>
<dbReference type="Proteomes" id="UP001488838">
    <property type="component" value="Unassembled WGS sequence"/>
</dbReference>